<feature type="compositionally biased region" description="Basic and acidic residues" evidence="1">
    <location>
        <begin position="178"/>
        <end position="195"/>
    </location>
</feature>
<sequence length="313" mass="34779">MNFFHWAGRKDKRADRPQLRRSGHALNSQSCELLRSAPRRRKLLRSEYWRLRVAGLRPREERVRVASGEGEDGDGVVEVEEEVGEEVDEVVAADGRPLGRAGEEEDERAARCSLSRRWWRSVEESSRASAPRLEPDKLASSALAGPAGPVSEDSAPSWGYFFRPAAKTLEEEEEEEEGSRPEKLTVRVPPERRGPEQPPKLPRAYRHGPRERRGEEEEEEEEAEKRYEAHRGTWAVEEEEGWGSPRIAGAKGETALQSGGGGAGGWRRRHSRRTAHCCGTRGRAGGVMGAHVSGCRGDAGGVEMCRVETQAGK</sequence>
<feature type="region of interest" description="Disordered" evidence="1">
    <location>
        <begin position="119"/>
        <end position="271"/>
    </location>
</feature>
<comment type="caution">
    <text evidence="2">The sequence shown here is derived from an EMBL/GenBank/DDBJ whole genome shotgun (WGS) entry which is preliminary data.</text>
</comment>
<reference evidence="2" key="1">
    <citation type="journal article" date="2023" name="Science">
        <title>Genome structures resolve the early diversification of teleost fishes.</title>
        <authorList>
            <person name="Parey E."/>
            <person name="Louis A."/>
            <person name="Montfort J."/>
            <person name="Bouchez O."/>
            <person name="Roques C."/>
            <person name="Iampietro C."/>
            <person name="Lluch J."/>
            <person name="Castinel A."/>
            <person name="Donnadieu C."/>
            <person name="Desvignes T."/>
            <person name="Floi Bucao C."/>
            <person name="Jouanno E."/>
            <person name="Wen M."/>
            <person name="Mejri S."/>
            <person name="Dirks R."/>
            <person name="Jansen H."/>
            <person name="Henkel C."/>
            <person name="Chen W.J."/>
            <person name="Zahm M."/>
            <person name="Cabau C."/>
            <person name="Klopp C."/>
            <person name="Thompson A.W."/>
            <person name="Robinson-Rechavi M."/>
            <person name="Braasch I."/>
            <person name="Lecointre G."/>
            <person name="Bobe J."/>
            <person name="Postlethwait J.H."/>
            <person name="Berthelot C."/>
            <person name="Roest Crollius H."/>
            <person name="Guiguen Y."/>
        </authorList>
    </citation>
    <scope>NUCLEOTIDE SEQUENCE</scope>
    <source>
        <strain evidence="2">NC1722</strain>
    </source>
</reference>
<feature type="region of interest" description="Disordered" evidence="1">
    <location>
        <begin position="1"/>
        <end position="22"/>
    </location>
</feature>
<protein>
    <submittedName>
        <fullName evidence="2">Uncharacterized protein</fullName>
    </submittedName>
</protein>
<organism evidence="2 3">
    <name type="scientific">Aldrovandia affinis</name>
    <dbReference type="NCBI Taxonomy" id="143900"/>
    <lineage>
        <taxon>Eukaryota</taxon>
        <taxon>Metazoa</taxon>
        <taxon>Chordata</taxon>
        <taxon>Craniata</taxon>
        <taxon>Vertebrata</taxon>
        <taxon>Euteleostomi</taxon>
        <taxon>Actinopterygii</taxon>
        <taxon>Neopterygii</taxon>
        <taxon>Teleostei</taxon>
        <taxon>Notacanthiformes</taxon>
        <taxon>Halosauridae</taxon>
        <taxon>Aldrovandia</taxon>
    </lineage>
</organism>
<dbReference type="AlphaFoldDB" id="A0AAD7WPJ9"/>
<accession>A0AAD7WPJ9</accession>
<name>A0AAD7WPJ9_9TELE</name>
<feature type="compositionally biased region" description="Basic and acidic residues" evidence="1">
    <location>
        <begin position="8"/>
        <end position="18"/>
    </location>
</feature>
<evidence type="ECO:0000313" key="2">
    <source>
        <dbReference type="EMBL" id="KAJ8404278.1"/>
    </source>
</evidence>
<dbReference type="EMBL" id="JAINUG010000054">
    <property type="protein sequence ID" value="KAJ8404278.1"/>
    <property type="molecule type" value="Genomic_DNA"/>
</dbReference>
<gene>
    <name evidence="2" type="ORF">AAFF_G00340510</name>
</gene>
<dbReference type="Proteomes" id="UP001221898">
    <property type="component" value="Unassembled WGS sequence"/>
</dbReference>
<evidence type="ECO:0000256" key="1">
    <source>
        <dbReference type="SAM" id="MobiDB-lite"/>
    </source>
</evidence>
<keyword evidence="3" id="KW-1185">Reference proteome</keyword>
<evidence type="ECO:0000313" key="3">
    <source>
        <dbReference type="Proteomes" id="UP001221898"/>
    </source>
</evidence>
<proteinExistence type="predicted"/>